<dbReference type="GO" id="GO:0043240">
    <property type="term" value="C:Fanconi anaemia nuclear complex"/>
    <property type="evidence" value="ECO:0007669"/>
    <property type="project" value="InterPro"/>
</dbReference>
<dbReference type="InterPro" id="IPR038505">
    <property type="entry name" value="FANCF_C_sf"/>
</dbReference>
<dbReference type="GeneID" id="103048146"/>
<dbReference type="Pfam" id="PF11107">
    <property type="entry name" value="FANCF"/>
    <property type="match status" value="1"/>
</dbReference>
<proteinExistence type="predicted"/>
<evidence type="ECO:0000313" key="1">
    <source>
        <dbReference type="Proteomes" id="UP000695026"/>
    </source>
</evidence>
<dbReference type="PANTHER" id="PTHR14449">
    <property type="entry name" value="FANCONI ANEMIA GROUP F PROTEIN FANCF"/>
    <property type="match status" value="1"/>
</dbReference>
<accession>A0A9F2QWC7</accession>
<dbReference type="Gene3D" id="1.25.40.490">
    <property type="match status" value="1"/>
</dbReference>
<dbReference type="PANTHER" id="PTHR14449:SF2">
    <property type="entry name" value="FANCONI ANEMIA GROUP F PROTEIN"/>
    <property type="match status" value="1"/>
</dbReference>
<dbReference type="AlphaFoldDB" id="A0A9F2QWC7"/>
<keyword evidence="1" id="KW-1185">Reference proteome</keyword>
<evidence type="ECO:0000313" key="2">
    <source>
        <dbReference type="RefSeq" id="XP_007425776.1"/>
    </source>
</evidence>
<gene>
    <name evidence="2" type="primary">LOC103048146</name>
</gene>
<protein>
    <submittedName>
        <fullName evidence="2">Fanconi anemia group F protein-like</fullName>
    </submittedName>
</protein>
<reference evidence="2" key="1">
    <citation type="submission" date="2025-08" db="UniProtKB">
        <authorList>
            <consortium name="RefSeq"/>
        </authorList>
    </citation>
    <scope>IDENTIFICATION</scope>
    <source>
        <tissue evidence="2">Liver</tissue>
    </source>
</reference>
<organism evidence="1 2">
    <name type="scientific">Python bivittatus</name>
    <name type="common">Burmese python</name>
    <name type="synonym">Python molurus bivittatus</name>
    <dbReference type="NCBI Taxonomy" id="176946"/>
    <lineage>
        <taxon>Eukaryota</taxon>
        <taxon>Metazoa</taxon>
        <taxon>Chordata</taxon>
        <taxon>Craniata</taxon>
        <taxon>Vertebrata</taxon>
        <taxon>Euteleostomi</taxon>
        <taxon>Lepidosauria</taxon>
        <taxon>Squamata</taxon>
        <taxon>Bifurcata</taxon>
        <taxon>Unidentata</taxon>
        <taxon>Episquamata</taxon>
        <taxon>Toxicofera</taxon>
        <taxon>Serpentes</taxon>
        <taxon>Henophidia</taxon>
        <taxon>Pythonidae</taxon>
        <taxon>Python</taxon>
    </lineage>
</organism>
<dbReference type="OrthoDB" id="6429998at2759"/>
<dbReference type="InterPro" id="IPR035428">
    <property type="entry name" value="FANCF"/>
</dbReference>
<dbReference type="OMA" id="LQWARYL"/>
<sequence length="346" mass="38757">MEMLLLKTEQLPSLLAASRSQLVQSWDPPTLMQALNWGRFFQQLHSHLQAQPSLREALKRQLKKKGLVRLSQLRRCPELLGLALLENRALPSTTRHSLFCSFLIPATGGEEPFISLLARRRAASQLLLGHLEPPVKETAGVKQWEGLPVRVQAQLLLSQLRDDGGGDGDQGRSSSALLDCLPCGPVLYRTVAAALVEPGWEVEARVLLLPWLLLGDPARLSSFCRFLSPQCLASLCAHYPELLASYLSFLSAWGSCLSYDPLHGEWQTSGLKEDEVPWQEMQDRIRCLYQVPEPLGSAVQTRLRQLKAQDGDFEVRGLSIWTDLLLDMEMPAFERKPGRFIISCKV</sequence>
<dbReference type="KEGG" id="pbi:103048146"/>
<dbReference type="Proteomes" id="UP000695026">
    <property type="component" value="Unplaced"/>
</dbReference>
<dbReference type="GO" id="GO:0036297">
    <property type="term" value="P:interstrand cross-link repair"/>
    <property type="evidence" value="ECO:0007669"/>
    <property type="project" value="InterPro"/>
</dbReference>
<dbReference type="RefSeq" id="XP_007425776.1">
    <property type="nucleotide sequence ID" value="XM_007425714.3"/>
</dbReference>
<name>A0A9F2QWC7_PYTBI</name>